<dbReference type="GO" id="GO:0008983">
    <property type="term" value="F:protein-glutamate O-methyltransferase activity"/>
    <property type="evidence" value="ECO:0007669"/>
    <property type="project" value="UniProtKB-EC"/>
</dbReference>
<dbReference type="GO" id="GO:0005737">
    <property type="term" value="C:cytoplasm"/>
    <property type="evidence" value="ECO:0007669"/>
    <property type="project" value="InterPro"/>
</dbReference>
<dbReference type="STRING" id="714943.Mucpa_3822"/>
<dbReference type="InterPro" id="IPR035965">
    <property type="entry name" value="PAS-like_dom_sf"/>
</dbReference>
<dbReference type="SUPFAM" id="SSF52738">
    <property type="entry name" value="Methylesterase CheB, C-terminal domain"/>
    <property type="match status" value="1"/>
</dbReference>
<dbReference type="SMART" id="SM00138">
    <property type="entry name" value="MeTrc"/>
    <property type="match status" value="1"/>
</dbReference>
<dbReference type="GO" id="GO:0008984">
    <property type="term" value="F:protein-glutamate methylesterase activity"/>
    <property type="evidence" value="ECO:0007669"/>
    <property type="project" value="InterPro"/>
</dbReference>
<dbReference type="Gene3D" id="3.40.50.180">
    <property type="entry name" value="Methylesterase CheB, C-terminal domain"/>
    <property type="match status" value="1"/>
</dbReference>
<feature type="active site" evidence="6">
    <location>
        <position position="45"/>
    </location>
</feature>
<sequence length="960" mass="109797">MAKVNKNKLFPVIGMGGSAGSFQAFETFFKHMRPDSGMAFIIIMHLGPNQKGSIVQLFQNYTSMPVLEAVDGMVIEPDSVYIIPPNADLGIHNHKLLILKPAKLSGYRMPIDYFLQSLAEDQWNKAVAIIFSGMGSDGETGVRMIKEKLGMAMAQDPDTAQYPSMPVSAIETNLVDYVLSPEEMPDKLLQYINHPVLADDSDEQSISEIKNANSIQKIMMLLRSHTGHDFSLYKKSTITRRIDRRIAFHQLPNYGQYVNYLRDNPHEIDVLFHELLIGVTKFFRDIQAYEALQKSLHPLLSRKADGEPIRVWIAGCSTGEEAYSIAILITEYIKTLTSVHIPKVQIFATDLDMNAIEHARTGIYRSNIVADVSPERIENFFIKNEEWYTVKKELREMIVFAQHNILKDAPFTKLDLLCCRNVMIYLTAELQQKIIPVFHYSLNVKGLYFMGPAETLGGFSDMFTTIDSKWKIFERKDGASFFGKMADFPFHTARQPIIPNKVDMTDSSPRKKTLGEIFNQVLIDHYTPTSILINDKGDIVYSNGKTGRYLELPAGEAVMNIYQMAREELRYVLSNAIHQSVTQKGPVTINDIKLKEEQYIRLVNIKINFLENTPLQGLILVIFEDKGQLKKSKRNAPEKLSSRDALVEEMEKELIYTKQQLYTTIEQMETSLEELKSTNEELQSTNEELQSTNEEALTTKEEMQSLNEELMTINMQYQMKADQLTLLNNDMKNMLDNTEIGTIFLDNNLDILRFTPQIKKLFNVIPSDVGRSITHIVSNSDYPSIESDIREVIERLTVKEVEIKTKLKEWYNLRIMPYRTIDNFINGAVLTINRITPYKQLENTLHVIMKYMEHYIDVIEDGVVILDKNLIIVRANQHSVDMLAAYKSDIVGLPFSQVIPVEWRSKQMDYLLQQCTKTTVSTEVEYGAGKAKNVKLTVTASPYPDRNSKEIFVNLIFTKN</sequence>
<gene>
    <name evidence="10" type="ORF">Mucpa_3822</name>
</gene>
<evidence type="ECO:0000256" key="4">
    <source>
        <dbReference type="ARBA" id="ARBA00022679"/>
    </source>
</evidence>
<dbReference type="PANTHER" id="PTHR24422">
    <property type="entry name" value="CHEMOTAXIS PROTEIN METHYLTRANSFERASE"/>
    <property type="match status" value="1"/>
</dbReference>
<keyword evidence="6" id="KW-0145">Chemotaxis</keyword>
<dbReference type="InterPro" id="IPR000673">
    <property type="entry name" value="Sig_transdc_resp-reg_Me-estase"/>
</dbReference>
<dbReference type="GO" id="GO:0006935">
    <property type="term" value="P:chemotaxis"/>
    <property type="evidence" value="ECO:0007669"/>
    <property type="project" value="UniProtKB-UniRule"/>
</dbReference>
<feature type="active site" evidence="6">
    <location>
        <position position="18"/>
    </location>
</feature>
<dbReference type="InterPro" id="IPR000014">
    <property type="entry name" value="PAS"/>
</dbReference>
<dbReference type="SUPFAM" id="SSF53335">
    <property type="entry name" value="S-adenosyl-L-methionine-dependent methyltransferases"/>
    <property type="match status" value="1"/>
</dbReference>
<dbReference type="GO" id="GO:0000156">
    <property type="term" value="F:phosphorelay response regulator activity"/>
    <property type="evidence" value="ECO:0007669"/>
    <property type="project" value="InterPro"/>
</dbReference>
<keyword evidence="5" id="KW-0949">S-adenosyl-L-methionine</keyword>
<dbReference type="eggNOG" id="COG2201">
    <property type="taxonomic scope" value="Bacteria"/>
</dbReference>
<dbReference type="OrthoDB" id="9813151at2"/>
<dbReference type="PROSITE" id="PS50123">
    <property type="entry name" value="CHER"/>
    <property type="match status" value="1"/>
</dbReference>
<protein>
    <recommendedName>
        <fullName evidence="2">protein-glutamate O-methyltransferase</fullName>
        <ecNumber evidence="2">2.1.1.80</ecNumber>
    </recommendedName>
</protein>
<dbReference type="InterPro" id="IPR029063">
    <property type="entry name" value="SAM-dependent_MTases_sf"/>
</dbReference>
<name>H1Y2D8_9SPHI</name>
<dbReference type="AlphaFoldDB" id="H1Y2D8"/>
<evidence type="ECO:0000256" key="6">
    <source>
        <dbReference type="PROSITE-ProRule" id="PRU00050"/>
    </source>
</evidence>
<dbReference type="InterPro" id="IPR022641">
    <property type="entry name" value="CheR_N"/>
</dbReference>
<dbReference type="InterPro" id="IPR000780">
    <property type="entry name" value="CheR_MeTrfase"/>
</dbReference>
<dbReference type="Proteomes" id="UP000002774">
    <property type="component" value="Chromosome"/>
</dbReference>
<evidence type="ECO:0000256" key="1">
    <source>
        <dbReference type="ARBA" id="ARBA00001541"/>
    </source>
</evidence>
<keyword evidence="3 10" id="KW-0489">Methyltransferase</keyword>
<dbReference type="EMBL" id="CM001403">
    <property type="protein sequence ID" value="EHQ27918.1"/>
    <property type="molecule type" value="Genomic_DNA"/>
</dbReference>
<dbReference type="SMART" id="SM00091">
    <property type="entry name" value="PAS"/>
    <property type="match status" value="3"/>
</dbReference>
<dbReference type="InterPro" id="IPR050903">
    <property type="entry name" value="Bact_Chemotaxis_MeTrfase"/>
</dbReference>
<keyword evidence="11" id="KW-1185">Reference proteome</keyword>
<feature type="active site" evidence="6">
    <location>
        <position position="137"/>
    </location>
</feature>
<evidence type="ECO:0000259" key="8">
    <source>
        <dbReference type="PROSITE" id="PS50122"/>
    </source>
</evidence>
<dbReference type="EC" id="2.1.1.80" evidence="2"/>
<dbReference type="eggNOG" id="COG1352">
    <property type="taxonomic scope" value="Bacteria"/>
</dbReference>
<dbReference type="HOGENOM" id="CLU_000892_0_2_10"/>
<dbReference type="SUPFAM" id="SSF55785">
    <property type="entry name" value="PYP-like sensor domain (PAS domain)"/>
    <property type="match status" value="2"/>
</dbReference>
<dbReference type="InterPro" id="IPR035909">
    <property type="entry name" value="CheB_C"/>
</dbReference>
<evidence type="ECO:0000256" key="3">
    <source>
        <dbReference type="ARBA" id="ARBA00022603"/>
    </source>
</evidence>
<dbReference type="PROSITE" id="PS50122">
    <property type="entry name" value="CHEB"/>
    <property type="match status" value="1"/>
</dbReference>
<reference evidence="10" key="1">
    <citation type="submission" date="2011-09" db="EMBL/GenBank/DDBJ databases">
        <title>The permanent draft genome of Mucilaginibacter paludis DSM 18603.</title>
        <authorList>
            <consortium name="US DOE Joint Genome Institute (JGI-PGF)"/>
            <person name="Lucas S."/>
            <person name="Han J."/>
            <person name="Lapidus A."/>
            <person name="Bruce D."/>
            <person name="Goodwin L."/>
            <person name="Pitluck S."/>
            <person name="Peters L."/>
            <person name="Kyrpides N."/>
            <person name="Mavromatis K."/>
            <person name="Ivanova N."/>
            <person name="Mikhailova N."/>
            <person name="Held B."/>
            <person name="Detter J.C."/>
            <person name="Tapia R."/>
            <person name="Han C."/>
            <person name="Land M."/>
            <person name="Hauser L."/>
            <person name="Markowitz V."/>
            <person name="Cheng J.-F."/>
            <person name="Hugenholtz P."/>
            <person name="Woyke T."/>
            <person name="Wu D."/>
            <person name="Tindall B."/>
            <person name="Brambilla E."/>
            <person name="Klenk H.-P."/>
            <person name="Eisen J.A."/>
        </authorList>
    </citation>
    <scope>NUCLEOTIDE SEQUENCE [LARGE SCALE GENOMIC DNA]</scope>
    <source>
        <strain evidence="10">DSM 18603</strain>
    </source>
</reference>
<comment type="catalytic activity">
    <reaction evidence="1">
        <text>L-glutamyl-[protein] + S-adenosyl-L-methionine = [protein]-L-glutamate 5-O-methyl ester + S-adenosyl-L-homocysteine</text>
        <dbReference type="Rhea" id="RHEA:24452"/>
        <dbReference type="Rhea" id="RHEA-COMP:10208"/>
        <dbReference type="Rhea" id="RHEA-COMP:10311"/>
        <dbReference type="ChEBI" id="CHEBI:29973"/>
        <dbReference type="ChEBI" id="CHEBI:57856"/>
        <dbReference type="ChEBI" id="CHEBI:59789"/>
        <dbReference type="ChEBI" id="CHEBI:82795"/>
        <dbReference type="EC" id="2.1.1.80"/>
    </reaction>
</comment>
<dbReference type="Gene3D" id="1.10.155.10">
    <property type="entry name" value="Chemotaxis receptor methyltransferase CheR, N-terminal domain"/>
    <property type="match status" value="1"/>
</dbReference>
<dbReference type="Pfam" id="PF01339">
    <property type="entry name" value="CheB_methylest"/>
    <property type="match status" value="1"/>
</dbReference>
<dbReference type="PRINTS" id="PR00996">
    <property type="entry name" value="CHERMTFRASE"/>
</dbReference>
<keyword evidence="4" id="KW-0808">Transferase</keyword>
<dbReference type="InterPro" id="IPR036804">
    <property type="entry name" value="CheR_N_sf"/>
</dbReference>
<dbReference type="Pfam" id="PF13596">
    <property type="entry name" value="PAS_10"/>
    <property type="match status" value="1"/>
</dbReference>
<dbReference type="Pfam" id="PF01739">
    <property type="entry name" value="CheR"/>
    <property type="match status" value="1"/>
</dbReference>
<evidence type="ECO:0000256" key="5">
    <source>
        <dbReference type="ARBA" id="ARBA00022691"/>
    </source>
</evidence>
<dbReference type="InterPro" id="IPR022642">
    <property type="entry name" value="CheR_C"/>
</dbReference>
<evidence type="ECO:0000256" key="2">
    <source>
        <dbReference type="ARBA" id="ARBA00012534"/>
    </source>
</evidence>
<dbReference type="GO" id="GO:0032259">
    <property type="term" value="P:methylation"/>
    <property type="evidence" value="ECO:0007669"/>
    <property type="project" value="UniProtKB-KW"/>
</dbReference>
<dbReference type="Gene3D" id="3.30.450.20">
    <property type="entry name" value="PAS domain"/>
    <property type="match status" value="2"/>
</dbReference>
<keyword evidence="7" id="KW-0175">Coiled coil</keyword>
<evidence type="ECO:0000313" key="10">
    <source>
        <dbReference type="EMBL" id="EHQ27918.1"/>
    </source>
</evidence>
<proteinExistence type="predicted"/>
<feature type="domain" description="CheR-type methyltransferase" evidence="9">
    <location>
        <begin position="215"/>
        <end position="474"/>
    </location>
</feature>
<accession>H1Y2D8</accession>
<feature type="domain" description="CheB-type methylesterase" evidence="8">
    <location>
        <begin position="9"/>
        <end position="195"/>
    </location>
</feature>
<evidence type="ECO:0000313" key="11">
    <source>
        <dbReference type="Proteomes" id="UP000002774"/>
    </source>
</evidence>
<feature type="coiled-coil region" evidence="7">
    <location>
        <begin position="658"/>
        <end position="709"/>
    </location>
</feature>
<keyword evidence="6" id="KW-0378">Hydrolase</keyword>
<organism evidence="10 11">
    <name type="scientific">Mucilaginibacter paludis DSM 18603</name>
    <dbReference type="NCBI Taxonomy" id="714943"/>
    <lineage>
        <taxon>Bacteria</taxon>
        <taxon>Pseudomonadati</taxon>
        <taxon>Bacteroidota</taxon>
        <taxon>Sphingobacteriia</taxon>
        <taxon>Sphingobacteriales</taxon>
        <taxon>Sphingobacteriaceae</taxon>
        <taxon>Mucilaginibacter</taxon>
    </lineage>
</organism>
<dbReference type="SUPFAM" id="SSF47757">
    <property type="entry name" value="Chemotaxis receptor methyltransferase CheR, N-terminal domain"/>
    <property type="match status" value="1"/>
</dbReference>
<dbReference type="RefSeq" id="WP_008508563.1">
    <property type="nucleotide sequence ID" value="NZ_CM001403.1"/>
</dbReference>
<dbReference type="Gene3D" id="3.40.50.150">
    <property type="entry name" value="Vaccinia Virus protein VP39"/>
    <property type="match status" value="1"/>
</dbReference>
<dbReference type="Pfam" id="PF13426">
    <property type="entry name" value="PAS_9"/>
    <property type="match status" value="1"/>
</dbReference>
<dbReference type="Pfam" id="PF03705">
    <property type="entry name" value="CheR_N"/>
    <property type="match status" value="1"/>
</dbReference>
<evidence type="ECO:0000256" key="7">
    <source>
        <dbReference type="SAM" id="Coils"/>
    </source>
</evidence>
<dbReference type="CDD" id="cd16434">
    <property type="entry name" value="CheB-CheR_fusion"/>
    <property type="match status" value="1"/>
</dbReference>
<evidence type="ECO:0000259" key="9">
    <source>
        <dbReference type="PROSITE" id="PS50123"/>
    </source>
</evidence>
<dbReference type="PANTHER" id="PTHR24422:SF27">
    <property type="entry name" value="PROTEIN-GLUTAMATE O-METHYLTRANSFERASE"/>
    <property type="match status" value="1"/>
</dbReference>